<evidence type="ECO:0000313" key="2">
    <source>
        <dbReference type="EMBL" id="KAF5816299.1"/>
    </source>
</evidence>
<keyword evidence="3" id="KW-1185">Reference proteome</keyword>
<dbReference type="PANTHER" id="PTHR31099:SF49">
    <property type="entry name" value="MYOSIN HEAVY CHAIN-LIKE PROTEIN"/>
    <property type="match status" value="1"/>
</dbReference>
<dbReference type="EMBL" id="MNCJ02000318">
    <property type="protein sequence ID" value="KAF5816299.1"/>
    <property type="molecule type" value="Genomic_DNA"/>
</dbReference>
<reference evidence="2" key="2">
    <citation type="submission" date="2020-06" db="EMBL/GenBank/DDBJ databases">
        <title>Helianthus annuus Genome sequencing and assembly Release 2.</title>
        <authorList>
            <person name="Gouzy J."/>
            <person name="Langlade N."/>
            <person name="Munos S."/>
        </authorList>
    </citation>
    <scope>NUCLEOTIDE SEQUENCE</scope>
    <source>
        <tissue evidence="2">Leaves</tissue>
    </source>
</reference>
<feature type="domain" description="Transposase (putative) gypsy type" evidence="1">
    <location>
        <begin position="67"/>
        <end position="127"/>
    </location>
</feature>
<sequence length="234" mass="27538">MSTKEHLEDSSEEMSVSLLPLKWSKEIFDGLVKNFKFPDGWGVRYPEEGQTVADAPTGYITLFWDYFADGNFRLPTTRFVLDVLDYYKFHISQLHPIGMVQIQHFEFLCRSMHIEPTINCFRVFYQLHCSQGFYSFAQRPTVKKILLVPPKSFHEWKPKFFYIKAGVIPIRMTFRGVEDIEVETLKTPEAEIWYQDLKDVPSIEFPERALVAAGMSLHWRMDRHDKLVYIGIKI</sequence>
<name>A0A9K3JJH3_HELAN</name>
<evidence type="ECO:0000313" key="3">
    <source>
        <dbReference type="Proteomes" id="UP000215914"/>
    </source>
</evidence>
<reference evidence="2" key="1">
    <citation type="journal article" date="2017" name="Nature">
        <title>The sunflower genome provides insights into oil metabolism, flowering and Asterid evolution.</title>
        <authorList>
            <person name="Badouin H."/>
            <person name="Gouzy J."/>
            <person name="Grassa C.J."/>
            <person name="Murat F."/>
            <person name="Staton S.E."/>
            <person name="Cottret L."/>
            <person name="Lelandais-Briere C."/>
            <person name="Owens G.L."/>
            <person name="Carrere S."/>
            <person name="Mayjonade B."/>
            <person name="Legrand L."/>
            <person name="Gill N."/>
            <person name="Kane N.C."/>
            <person name="Bowers J.E."/>
            <person name="Hubner S."/>
            <person name="Bellec A."/>
            <person name="Berard A."/>
            <person name="Berges H."/>
            <person name="Blanchet N."/>
            <person name="Boniface M.C."/>
            <person name="Brunel D."/>
            <person name="Catrice O."/>
            <person name="Chaidir N."/>
            <person name="Claudel C."/>
            <person name="Donnadieu C."/>
            <person name="Faraut T."/>
            <person name="Fievet G."/>
            <person name="Helmstetter N."/>
            <person name="King M."/>
            <person name="Knapp S.J."/>
            <person name="Lai Z."/>
            <person name="Le Paslier M.C."/>
            <person name="Lippi Y."/>
            <person name="Lorenzon L."/>
            <person name="Mandel J.R."/>
            <person name="Marage G."/>
            <person name="Marchand G."/>
            <person name="Marquand E."/>
            <person name="Bret-Mestries E."/>
            <person name="Morien E."/>
            <person name="Nambeesan S."/>
            <person name="Nguyen T."/>
            <person name="Pegot-Espagnet P."/>
            <person name="Pouilly N."/>
            <person name="Raftis F."/>
            <person name="Sallet E."/>
            <person name="Schiex T."/>
            <person name="Thomas J."/>
            <person name="Vandecasteele C."/>
            <person name="Vares D."/>
            <person name="Vear F."/>
            <person name="Vautrin S."/>
            <person name="Crespi M."/>
            <person name="Mangin B."/>
            <person name="Burke J.M."/>
            <person name="Salse J."/>
            <person name="Munos S."/>
            <person name="Vincourt P."/>
            <person name="Rieseberg L.H."/>
            <person name="Langlade N.B."/>
        </authorList>
    </citation>
    <scope>NUCLEOTIDE SEQUENCE</scope>
    <source>
        <tissue evidence="2">Leaves</tissue>
    </source>
</reference>
<dbReference type="Pfam" id="PF04195">
    <property type="entry name" value="Transposase_28"/>
    <property type="match status" value="1"/>
</dbReference>
<organism evidence="2 3">
    <name type="scientific">Helianthus annuus</name>
    <name type="common">Common sunflower</name>
    <dbReference type="NCBI Taxonomy" id="4232"/>
    <lineage>
        <taxon>Eukaryota</taxon>
        <taxon>Viridiplantae</taxon>
        <taxon>Streptophyta</taxon>
        <taxon>Embryophyta</taxon>
        <taxon>Tracheophyta</taxon>
        <taxon>Spermatophyta</taxon>
        <taxon>Magnoliopsida</taxon>
        <taxon>eudicotyledons</taxon>
        <taxon>Gunneridae</taxon>
        <taxon>Pentapetalae</taxon>
        <taxon>asterids</taxon>
        <taxon>campanulids</taxon>
        <taxon>Asterales</taxon>
        <taxon>Asteraceae</taxon>
        <taxon>Asteroideae</taxon>
        <taxon>Heliantheae alliance</taxon>
        <taxon>Heliantheae</taxon>
        <taxon>Helianthus</taxon>
    </lineage>
</organism>
<accession>A0A9K3JJH3</accession>
<protein>
    <recommendedName>
        <fullName evidence="1">Transposase (putative) gypsy type domain-containing protein</fullName>
    </recommendedName>
</protein>
<dbReference type="Proteomes" id="UP000215914">
    <property type="component" value="Unassembled WGS sequence"/>
</dbReference>
<comment type="caution">
    <text evidence="2">The sequence shown here is derived from an EMBL/GenBank/DDBJ whole genome shotgun (WGS) entry which is preliminary data.</text>
</comment>
<proteinExistence type="predicted"/>
<evidence type="ECO:0000259" key="1">
    <source>
        <dbReference type="Pfam" id="PF04195"/>
    </source>
</evidence>
<dbReference type="Gramene" id="mRNA:HanXRQr2_Chr03g0132811">
    <property type="protein sequence ID" value="CDS:HanXRQr2_Chr03g0132811.1"/>
    <property type="gene ID" value="HanXRQr2_Chr03g0132811"/>
</dbReference>
<dbReference type="AlphaFoldDB" id="A0A9K3JJH3"/>
<dbReference type="PANTHER" id="PTHR31099">
    <property type="entry name" value="OS06G0165300 PROTEIN"/>
    <property type="match status" value="1"/>
</dbReference>
<dbReference type="InterPro" id="IPR007321">
    <property type="entry name" value="Transposase_28"/>
</dbReference>
<gene>
    <name evidence="2" type="ORF">HanXRQr2_Chr03g0132811</name>
</gene>